<gene>
    <name evidence="1" type="ORF">KFK09_012091</name>
</gene>
<proteinExistence type="predicted"/>
<keyword evidence="2" id="KW-1185">Reference proteome</keyword>
<organism evidence="1 2">
    <name type="scientific">Dendrobium nobile</name>
    <name type="common">Orchid</name>
    <dbReference type="NCBI Taxonomy" id="94219"/>
    <lineage>
        <taxon>Eukaryota</taxon>
        <taxon>Viridiplantae</taxon>
        <taxon>Streptophyta</taxon>
        <taxon>Embryophyta</taxon>
        <taxon>Tracheophyta</taxon>
        <taxon>Spermatophyta</taxon>
        <taxon>Magnoliopsida</taxon>
        <taxon>Liliopsida</taxon>
        <taxon>Asparagales</taxon>
        <taxon>Orchidaceae</taxon>
        <taxon>Epidendroideae</taxon>
        <taxon>Malaxideae</taxon>
        <taxon>Dendrobiinae</taxon>
        <taxon>Dendrobium</taxon>
    </lineage>
</organism>
<accession>A0A8T3BHU2</accession>
<protein>
    <submittedName>
        <fullName evidence="1">Uncharacterized protein</fullName>
    </submittedName>
</protein>
<dbReference type="AlphaFoldDB" id="A0A8T3BHU2"/>
<evidence type="ECO:0000313" key="1">
    <source>
        <dbReference type="EMBL" id="KAI0511461.1"/>
    </source>
</evidence>
<reference evidence="1" key="1">
    <citation type="journal article" date="2022" name="Front. Genet.">
        <title>Chromosome-Scale Assembly of the Dendrobium nobile Genome Provides Insights Into the Molecular Mechanism of the Biosynthesis of the Medicinal Active Ingredient of Dendrobium.</title>
        <authorList>
            <person name="Xu Q."/>
            <person name="Niu S.-C."/>
            <person name="Li K.-L."/>
            <person name="Zheng P.-J."/>
            <person name="Zhang X.-J."/>
            <person name="Jia Y."/>
            <person name="Liu Y."/>
            <person name="Niu Y.-X."/>
            <person name="Yu L.-H."/>
            <person name="Chen D.-F."/>
            <person name="Zhang G.-Q."/>
        </authorList>
    </citation>
    <scope>NUCLEOTIDE SEQUENCE</scope>
    <source>
        <tissue evidence="1">Leaf</tissue>
    </source>
</reference>
<sequence length="103" mass="11808">MVTNLNHIILEKNGEKINVLEPHEIYNPKIFKTIEEGCKKEIVFIRSSPTELHIILCCSRISSFELQISRQKTICEQSNANIGVGLFTYAKKKRLPSQETCET</sequence>
<evidence type="ECO:0000313" key="2">
    <source>
        <dbReference type="Proteomes" id="UP000829196"/>
    </source>
</evidence>
<dbReference type="Proteomes" id="UP000829196">
    <property type="component" value="Unassembled WGS sequence"/>
</dbReference>
<comment type="caution">
    <text evidence="1">The sequence shown here is derived from an EMBL/GenBank/DDBJ whole genome shotgun (WGS) entry which is preliminary data.</text>
</comment>
<name>A0A8T3BHU2_DENNO</name>
<dbReference type="EMBL" id="JAGYWB010000009">
    <property type="protein sequence ID" value="KAI0511461.1"/>
    <property type="molecule type" value="Genomic_DNA"/>
</dbReference>